<comment type="caution">
    <text evidence="2">The sequence shown here is derived from an EMBL/GenBank/DDBJ whole genome shotgun (WGS) entry which is preliminary data.</text>
</comment>
<feature type="compositionally biased region" description="Polar residues" evidence="1">
    <location>
        <begin position="89"/>
        <end position="99"/>
    </location>
</feature>
<accession>A0A9P5TC44</accession>
<dbReference type="OrthoDB" id="3245701at2759"/>
<gene>
    <name evidence="2" type="ORF">DFH94DRAFT_690164</name>
</gene>
<protein>
    <submittedName>
        <fullName evidence="2">Uncharacterized protein</fullName>
    </submittedName>
</protein>
<feature type="region of interest" description="Disordered" evidence="1">
    <location>
        <begin position="261"/>
        <end position="281"/>
    </location>
</feature>
<name>A0A9P5TC44_9AGAM</name>
<reference evidence="2" key="2">
    <citation type="journal article" date="2020" name="Nat. Commun.">
        <title>Large-scale genome sequencing of mycorrhizal fungi provides insights into the early evolution of symbiotic traits.</title>
        <authorList>
            <person name="Miyauchi S."/>
            <person name="Kiss E."/>
            <person name="Kuo A."/>
            <person name="Drula E."/>
            <person name="Kohler A."/>
            <person name="Sanchez-Garcia M."/>
            <person name="Morin E."/>
            <person name="Andreopoulos B."/>
            <person name="Barry K.W."/>
            <person name="Bonito G."/>
            <person name="Buee M."/>
            <person name="Carver A."/>
            <person name="Chen C."/>
            <person name="Cichocki N."/>
            <person name="Clum A."/>
            <person name="Culley D."/>
            <person name="Crous P.W."/>
            <person name="Fauchery L."/>
            <person name="Girlanda M."/>
            <person name="Hayes R.D."/>
            <person name="Keri Z."/>
            <person name="LaButti K."/>
            <person name="Lipzen A."/>
            <person name="Lombard V."/>
            <person name="Magnuson J."/>
            <person name="Maillard F."/>
            <person name="Murat C."/>
            <person name="Nolan M."/>
            <person name="Ohm R.A."/>
            <person name="Pangilinan J."/>
            <person name="Pereira M.F."/>
            <person name="Perotto S."/>
            <person name="Peter M."/>
            <person name="Pfister S."/>
            <person name="Riley R."/>
            <person name="Sitrit Y."/>
            <person name="Stielow J.B."/>
            <person name="Szollosi G."/>
            <person name="Zifcakova L."/>
            <person name="Stursova M."/>
            <person name="Spatafora J.W."/>
            <person name="Tedersoo L."/>
            <person name="Vaario L.M."/>
            <person name="Yamada A."/>
            <person name="Yan M."/>
            <person name="Wang P."/>
            <person name="Xu J."/>
            <person name="Bruns T."/>
            <person name="Baldrian P."/>
            <person name="Vilgalys R."/>
            <person name="Dunand C."/>
            <person name="Henrissat B."/>
            <person name="Grigoriev I.V."/>
            <person name="Hibbett D."/>
            <person name="Nagy L.G."/>
            <person name="Martin F.M."/>
        </authorList>
    </citation>
    <scope>NUCLEOTIDE SEQUENCE</scope>
    <source>
        <strain evidence="2">Prilba</strain>
    </source>
</reference>
<feature type="region of interest" description="Disordered" evidence="1">
    <location>
        <begin position="123"/>
        <end position="231"/>
    </location>
</feature>
<evidence type="ECO:0000313" key="3">
    <source>
        <dbReference type="Proteomes" id="UP000759537"/>
    </source>
</evidence>
<dbReference type="EMBL" id="WHVB01000004">
    <property type="protein sequence ID" value="KAF8483696.1"/>
    <property type="molecule type" value="Genomic_DNA"/>
</dbReference>
<evidence type="ECO:0000256" key="1">
    <source>
        <dbReference type="SAM" id="MobiDB-lite"/>
    </source>
</evidence>
<proteinExistence type="predicted"/>
<reference evidence="2" key="1">
    <citation type="submission" date="2019-10" db="EMBL/GenBank/DDBJ databases">
        <authorList>
            <consortium name="DOE Joint Genome Institute"/>
            <person name="Kuo A."/>
            <person name="Miyauchi S."/>
            <person name="Kiss E."/>
            <person name="Drula E."/>
            <person name="Kohler A."/>
            <person name="Sanchez-Garcia M."/>
            <person name="Andreopoulos B."/>
            <person name="Barry K.W."/>
            <person name="Bonito G."/>
            <person name="Buee M."/>
            <person name="Carver A."/>
            <person name="Chen C."/>
            <person name="Cichocki N."/>
            <person name="Clum A."/>
            <person name="Culley D."/>
            <person name="Crous P.W."/>
            <person name="Fauchery L."/>
            <person name="Girlanda M."/>
            <person name="Hayes R."/>
            <person name="Keri Z."/>
            <person name="LaButti K."/>
            <person name="Lipzen A."/>
            <person name="Lombard V."/>
            <person name="Magnuson J."/>
            <person name="Maillard F."/>
            <person name="Morin E."/>
            <person name="Murat C."/>
            <person name="Nolan M."/>
            <person name="Ohm R."/>
            <person name="Pangilinan J."/>
            <person name="Pereira M."/>
            <person name="Perotto S."/>
            <person name="Peter M."/>
            <person name="Riley R."/>
            <person name="Sitrit Y."/>
            <person name="Stielow B."/>
            <person name="Szollosi G."/>
            <person name="Zifcakova L."/>
            <person name="Stursova M."/>
            <person name="Spatafora J.W."/>
            <person name="Tedersoo L."/>
            <person name="Vaario L.-M."/>
            <person name="Yamada A."/>
            <person name="Yan M."/>
            <person name="Wang P."/>
            <person name="Xu J."/>
            <person name="Bruns T."/>
            <person name="Baldrian P."/>
            <person name="Vilgalys R."/>
            <person name="Henrissat B."/>
            <person name="Grigoriev I.V."/>
            <person name="Hibbett D."/>
            <person name="Nagy L.G."/>
            <person name="Martin F.M."/>
        </authorList>
    </citation>
    <scope>NUCLEOTIDE SEQUENCE</scope>
    <source>
        <strain evidence="2">Prilba</strain>
    </source>
</reference>
<dbReference type="AlphaFoldDB" id="A0A9P5TC44"/>
<keyword evidence="3" id="KW-1185">Reference proteome</keyword>
<sequence>MPRADQGSHFTSFDELPAGHRRMLNRRSSCPSIPRSVSAYSSICALDLGSEDPSVLTDWDDVEMYKSPLFRGLEGVGEGHGDAAKRVSPASTGGFTTPSAKAIDCDDSASDSLSNYQFDITEHHVPEPSKASKGKLSREQSSTLAHPRPLRVPDKPLNRKASRPLLPPRDPSPNLQHFPPSVPPKDIRPIAPLKTGTRPLQIDRSKKHTGSSSTSQRVPRADAQHMPLTPKPISRATTHINLREAYRRDSPLAERRVPTKGVTPIRPSHLHPHPKTPNQNVTQQIPIPTLFSTSLIPLERAQDKFKHAHCLERLPPQPDFADSPTLSQGNHGQLTRWSFGRAFKKYKT</sequence>
<evidence type="ECO:0000313" key="2">
    <source>
        <dbReference type="EMBL" id="KAF8483696.1"/>
    </source>
</evidence>
<organism evidence="2 3">
    <name type="scientific">Russula ochroleuca</name>
    <dbReference type="NCBI Taxonomy" id="152965"/>
    <lineage>
        <taxon>Eukaryota</taxon>
        <taxon>Fungi</taxon>
        <taxon>Dikarya</taxon>
        <taxon>Basidiomycota</taxon>
        <taxon>Agaricomycotina</taxon>
        <taxon>Agaricomycetes</taxon>
        <taxon>Russulales</taxon>
        <taxon>Russulaceae</taxon>
        <taxon>Russula</taxon>
    </lineage>
</organism>
<feature type="region of interest" description="Disordered" evidence="1">
    <location>
        <begin position="77"/>
        <end position="108"/>
    </location>
</feature>
<dbReference type="Proteomes" id="UP000759537">
    <property type="component" value="Unassembled WGS sequence"/>
</dbReference>